<dbReference type="FunFam" id="1.10.40.30:FF:000001">
    <property type="entry name" value="Argininosuccinate lyase"/>
    <property type="match status" value="1"/>
</dbReference>
<gene>
    <name evidence="10" type="primary">argH</name>
    <name evidence="13" type="ORF">SAMN04488025_1296</name>
</gene>
<evidence type="ECO:0000259" key="12">
    <source>
        <dbReference type="Pfam" id="PF14698"/>
    </source>
</evidence>
<dbReference type="InterPro" id="IPR024083">
    <property type="entry name" value="Fumarase/histidase_N"/>
</dbReference>
<dbReference type="InterPro" id="IPR009049">
    <property type="entry name" value="Argininosuccinate_lyase"/>
</dbReference>
<feature type="domain" description="Fumarate lyase N-terminal" evidence="11">
    <location>
        <begin position="7"/>
        <end position="301"/>
    </location>
</feature>
<evidence type="ECO:0000259" key="11">
    <source>
        <dbReference type="Pfam" id="PF00206"/>
    </source>
</evidence>
<dbReference type="GO" id="GO:0004056">
    <property type="term" value="F:argininosuccinate lyase activity"/>
    <property type="evidence" value="ECO:0007669"/>
    <property type="project" value="UniProtKB-UniRule"/>
</dbReference>
<dbReference type="Proteomes" id="UP000198661">
    <property type="component" value="Unassembled WGS sequence"/>
</dbReference>
<dbReference type="EMBL" id="FOOK01000029">
    <property type="protein sequence ID" value="SFG36889.1"/>
    <property type="molecule type" value="Genomic_DNA"/>
</dbReference>
<evidence type="ECO:0000256" key="8">
    <source>
        <dbReference type="ARBA" id="ARBA00022605"/>
    </source>
</evidence>
<evidence type="ECO:0000256" key="10">
    <source>
        <dbReference type="HAMAP-Rule" id="MF_00006"/>
    </source>
</evidence>
<keyword evidence="8 10" id="KW-0028">Amino-acid biosynthesis</keyword>
<dbReference type="STRING" id="201973.SAMN04488025_1296"/>
<dbReference type="RefSeq" id="WP_092040181.1">
    <property type="nucleotide sequence ID" value="NZ_FOOK01000029.1"/>
</dbReference>
<comment type="subcellular location">
    <subcellularLocation>
        <location evidence="2 10">Cytoplasm</location>
    </subcellularLocation>
</comment>
<dbReference type="Gene3D" id="1.20.200.10">
    <property type="entry name" value="Fumarase/aspartase (Central domain)"/>
    <property type="match status" value="1"/>
</dbReference>
<keyword evidence="9 10" id="KW-0456">Lyase</keyword>
<dbReference type="PRINTS" id="PR00145">
    <property type="entry name" value="ARGSUCLYASE"/>
</dbReference>
<dbReference type="OrthoDB" id="9769623at2"/>
<reference evidence="13 14" key="1">
    <citation type="submission" date="2016-10" db="EMBL/GenBank/DDBJ databases">
        <authorList>
            <person name="de Groot N.N."/>
        </authorList>
    </citation>
    <scope>NUCLEOTIDE SEQUENCE [LARGE SCALE GENOMIC DNA]</scope>
    <source>
        <strain evidence="13 14">DSM 44945</strain>
    </source>
</reference>
<evidence type="ECO:0000256" key="3">
    <source>
        <dbReference type="ARBA" id="ARBA00004941"/>
    </source>
</evidence>
<comment type="pathway">
    <text evidence="3 10">Amino-acid biosynthesis; L-arginine biosynthesis; L-arginine from L-ornithine and carbamoyl phosphate: step 3/3.</text>
</comment>
<evidence type="ECO:0000256" key="7">
    <source>
        <dbReference type="ARBA" id="ARBA00022571"/>
    </source>
</evidence>
<comment type="similarity">
    <text evidence="4">In the N-terminal section; belongs to the lyase 1 family. Argininosuccinate lyase subfamily.</text>
</comment>
<name>A0A1I2RBK3_9BACL</name>
<comment type="catalytic activity">
    <reaction evidence="1 10">
        <text>2-(N(omega)-L-arginino)succinate = fumarate + L-arginine</text>
        <dbReference type="Rhea" id="RHEA:24020"/>
        <dbReference type="ChEBI" id="CHEBI:29806"/>
        <dbReference type="ChEBI" id="CHEBI:32682"/>
        <dbReference type="ChEBI" id="CHEBI:57472"/>
        <dbReference type="EC" id="4.3.2.1"/>
    </reaction>
</comment>
<organism evidence="13 14">
    <name type="scientific">Planifilum fulgidum</name>
    <dbReference type="NCBI Taxonomy" id="201973"/>
    <lineage>
        <taxon>Bacteria</taxon>
        <taxon>Bacillati</taxon>
        <taxon>Bacillota</taxon>
        <taxon>Bacilli</taxon>
        <taxon>Bacillales</taxon>
        <taxon>Thermoactinomycetaceae</taxon>
        <taxon>Planifilum</taxon>
    </lineage>
</organism>
<protein>
    <recommendedName>
        <fullName evidence="5 10">Argininosuccinate lyase</fullName>
        <shortName evidence="10">ASAL</shortName>
        <ecNumber evidence="5 10">4.3.2.1</ecNumber>
    </recommendedName>
    <alternativeName>
        <fullName evidence="10">Arginosuccinase</fullName>
    </alternativeName>
</protein>
<evidence type="ECO:0000256" key="9">
    <source>
        <dbReference type="ARBA" id="ARBA00023239"/>
    </source>
</evidence>
<dbReference type="PRINTS" id="PR00149">
    <property type="entry name" value="FUMRATELYASE"/>
</dbReference>
<dbReference type="Gene3D" id="1.10.275.10">
    <property type="entry name" value="Fumarase/aspartase (N-terminal domain)"/>
    <property type="match status" value="1"/>
</dbReference>
<dbReference type="UniPathway" id="UPA00068">
    <property type="reaction ID" value="UER00114"/>
</dbReference>
<dbReference type="InterPro" id="IPR008948">
    <property type="entry name" value="L-Aspartase-like"/>
</dbReference>
<dbReference type="SUPFAM" id="SSF48557">
    <property type="entry name" value="L-aspartase-like"/>
    <property type="match status" value="1"/>
</dbReference>
<dbReference type="PANTHER" id="PTHR43814">
    <property type="entry name" value="ARGININOSUCCINATE LYASE"/>
    <property type="match status" value="1"/>
</dbReference>
<dbReference type="PROSITE" id="PS00163">
    <property type="entry name" value="FUMARATE_LYASES"/>
    <property type="match status" value="1"/>
</dbReference>
<evidence type="ECO:0000313" key="13">
    <source>
        <dbReference type="EMBL" id="SFG36889.1"/>
    </source>
</evidence>
<keyword evidence="6 10" id="KW-0963">Cytoplasm</keyword>
<dbReference type="PANTHER" id="PTHR43814:SF1">
    <property type="entry name" value="ARGININOSUCCINATE LYASE"/>
    <property type="match status" value="1"/>
</dbReference>
<dbReference type="FunFam" id="1.10.275.10:FF:000002">
    <property type="entry name" value="Argininosuccinate lyase"/>
    <property type="match status" value="1"/>
</dbReference>
<keyword evidence="7 10" id="KW-0055">Arginine biosynthesis</keyword>
<dbReference type="FunFam" id="1.20.200.10:FF:000006">
    <property type="entry name" value="Argininosuccinate lyase"/>
    <property type="match status" value="1"/>
</dbReference>
<dbReference type="Pfam" id="PF14698">
    <property type="entry name" value="ASL_C2"/>
    <property type="match status" value="1"/>
</dbReference>
<evidence type="ECO:0000256" key="1">
    <source>
        <dbReference type="ARBA" id="ARBA00000985"/>
    </source>
</evidence>
<evidence type="ECO:0000256" key="2">
    <source>
        <dbReference type="ARBA" id="ARBA00004496"/>
    </source>
</evidence>
<evidence type="ECO:0000313" key="14">
    <source>
        <dbReference type="Proteomes" id="UP000198661"/>
    </source>
</evidence>
<dbReference type="InterPro" id="IPR000362">
    <property type="entry name" value="Fumarate_lyase_fam"/>
</dbReference>
<keyword evidence="14" id="KW-1185">Reference proteome</keyword>
<dbReference type="CDD" id="cd01359">
    <property type="entry name" value="Argininosuccinate_lyase"/>
    <property type="match status" value="1"/>
</dbReference>
<dbReference type="HAMAP" id="MF_00006">
    <property type="entry name" value="Arg_succ_lyase"/>
    <property type="match status" value="1"/>
</dbReference>
<dbReference type="NCBIfam" id="TIGR00838">
    <property type="entry name" value="argH"/>
    <property type="match status" value="1"/>
</dbReference>
<dbReference type="Gene3D" id="1.10.40.30">
    <property type="entry name" value="Fumarase/aspartase (C-terminal domain)"/>
    <property type="match status" value="1"/>
</dbReference>
<evidence type="ECO:0000256" key="5">
    <source>
        <dbReference type="ARBA" id="ARBA00012338"/>
    </source>
</evidence>
<dbReference type="AlphaFoldDB" id="A0A1I2RBK3"/>
<dbReference type="EC" id="4.3.2.1" evidence="5 10"/>
<dbReference type="InterPro" id="IPR029419">
    <property type="entry name" value="Arg_succ_lyase_C"/>
</dbReference>
<comment type="similarity">
    <text evidence="10">Belongs to the lyase 1 family. Argininosuccinate lyase subfamily.</text>
</comment>
<accession>A0A1I2RBK3</accession>
<dbReference type="InterPro" id="IPR020557">
    <property type="entry name" value="Fumarate_lyase_CS"/>
</dbReference>
<feature type="domain" description="Argininosuccinate lyase C-terminal" evidence="12">
    <location>
        <begin position="364"/>
        <end position="432"/>
    </location>
</feature>
<dbReference type="GO" id="GO:0005829">
    <property type="term" value="C:cytosol"/>
    <property type="evidence" value="ECO:0007669"/>
    <property type="project" value="TreeGrafter"/>
</dbReference>
<dbReference type="GO" id="GO:0042450">
    <property type="term" value="P:L-arginine biosynthetic process via ornithine"/>
    <property type="evidence" value="ECO:0007669"/>
    <property type="project" value="UniProtKB-UniRule"/>
</dbReference>
<sequence length="468" mass="52715">MKKLWGGRFTKKTDRLVEEFTASIGFDHLLFEEDIRGSMAHARMLGACGILTPEESEKIIGGLARIRDRVRAGEIVFSVEHEDIHMNIEKLLIEEIGPLGGKLHTGRSRNDQVALDMHLYVRARTVEIVELLARLQQVLVDQAERHVDTLLPGYTHLQRAQPVRLAHHLLAYVSMFQRDAERLMDSYKRVNTSPLGAGAIAGTTFPIDRRMVAEELGFDRIYDNSMDAVSDRDFLVEFLAAASLIMVHLSRLSEELILWSSEEFGYIELDDAFCTGSSMMPQKKNPDVPELIRGKAGRVFGHLMALLTTLKALPLAYNKDMQEDKEGLFDTVNTLTGSLRLMAPMLESMKVNGEKMRKSAEAGFANATDFADYLVKKGLPFREAHEVVGRMVLYCLQNGKTLGQCSLEEFRRFTPLVEADIHRVLSPEHVVESRNIPGGTAREAVLETLAEKKRMVAETFRWASTVNR</sequence>
<evidence type="ECO:0000256" key="6">
    <source>
        <dbReference type="ARBA" id="ARBA00022490"/>
    </source>
</evidence>
<proteinExistence type="inferred from homology"/>
<evidence type="ECO:0000256" key="4">
    <source>
        <dbReference type="ARBA" id="ARBA00005552"/>
    </source>
</evidence>
<dbReference type="InterPro" id="IPR022761">
    <property type="entry name" value="Fumarate_lyase_N"/>
</dbReference>
<dbReference type="Pfam" id="PF00206">
    <property type="entry name" value="Lyase_1"/>
    <property type="match status" value="1"/>
</dbReference>